<evidence type="ECO:0000256" key="2">
    <source>
        <dbReference type="SAM" id="SignalP"/>
    </source>
</evidence>
<reference evidence="4" key="1">
    <citation type="submission" date="2015-09" db="EMBL/GenBank/DDBJ databases">
        <authorList>
            <consortium name="Pathogen Informatics"/>
        </authorList>
    </citation>
    <scope>NUCLEOTIDE SEQUENCE [LARGE SCALE GENOMIC DNA]</scope>
    <source>
        <strain evidence="4">Lake Konstanz</strain>
    </source>
</reference>
<feature type="chain" id="PRO_5006621771" evidence="2">
    <location>
        <begin position="28"/>
        <end position="774"/>
    </location>
</feature>
<dbReference type="EMBL" id="CYKH01001024">
    <property type="protein sequence ID" value="CUG78716.1"/>
    <property type="molecule type" value="Genomic_DNA"/>
</dbReference>
<feature type="region of interest" description="Disordered" evidence="1">
    <location>
        <begin position="29"/>
        <end position="72"/>
    </location>
</feature>
<dbReference type="AlphaFoldDB" id="A0A0S4J186"/>
<proteinExistence type="predicted"/>
<name>A0A0S4J186_BODSA</name>
<feature type="compositionally biased region" description="Polar residues" evidence="1">
    <location>
        <begin position="45"/>
        <end position="56"/>
    </location>
</feature>
<protein>
    <submittedName>
        <fullName evidence="3">Membrane-associated protein, putative</fullName>
    </submittedName>
</protein>
<keyword evidence="4" id="KW-1185">Reference proteome</keyword>
<evidence type="ECO:0000313" key="4">
    <source>
        <dbReference type="Proteomes" id="UP000051952"/>
    </source>
</evidence>
<gene>
    <name evidence="3" type="ORF">BSAL_85890</name>
</gene>
<dbReference type="PROSITE" id="PS51257">
    <property type="entry name" value="PROKAR_LIPOPROTEIN"/>
    <property type="match status" value="1"/>
</dbReference>
<sequence>MNLKRSFFFLGAVILALGLLACSTTSSTHVSSDTAASDGPALLPSRTTPTTHNPQPNGDAKAAENSAGVSSFTWPHIREPETGEWRRFAGVICDFVVDQQRQRHHDEKQQAFVSPQGRFLDDYASGNDPPTDLGLGQNNNNNNNNNNNTGTDALRRHCRLMETSKDSSAVITWIRAVLFPTTTTTTTSIPRHKTRQSHVVVVSNNTTAVSSRGWNWTFVADNDLSSTSARGAGSTTNPLHNNVVSHIQRFEEHPRSRFCYYTVRNACIEQKQLVLYAGDPTNSNDSRSVVGSSSSLSSSVDVQLKGKPFRLCNELRRKFRFHYSVARRSMPAAAPATASDITTRNVSRRHAHISACWQYYGFHLFQCLAALFTMQLQHNMPDDVDMYLFNHASSLHESSRDHFSHQLVLGNSASFLDGNEEGHSRSKGKSSDMNKKKIASNAYWGMWAQNTKSPSHIREVFNGAQPAAVEGGNGSPSSSPTLCYERMLVGQVVHHELTVPQRRIHRWWMQSVLLEQYRISSASSTIANHPSKSSNGDNDVAYLMLPRDGANEGALRVTIADRQRGKRQGSRSIVNIGLLVKSIVKKLVKIADDRCLYSGTWRRDAFENGASHHHQLHRHGCVRCPHATSLSSPKDGGVDAGRQQQHAKHEEVIVCLTDWATLPLSTQAAVAYASDVVIAAHGGGNTWIALQRPQTVFIELWHAPYVPRNVFVSMAREYNVRYYAHLRRDVATPGNFMHQDVTVEIPQLMSLLDAAVNYLVFVAGLGSGGAKRLT</sequence>
<evidence type="ECO:0000313" key="3">
    <source>
        <dbReference type="EMBL" id="CUG78716.1"/>
    </source>
</evidence>
<feature type="compositionally biased region" description="Low complexity" evidence="1">
    <location>
        <begin position="138"/>
        <end position="148"/>
    </location>
</feature>
<evidence type="ECO:0000256" key="1">
    <source>
        <dbReference type="SAM" id="MobiDB-lite"/>
    </source>
</evidence>
<accession>A0A0S4J186</accession>
<dbReference type="Proteomes" id="UP000051952">
    <property type="component" value="Unassembled WGS sequence"/>
</dbReference>
<feature type="compositionally biased region" description="Low complexity" evidence="1">
    <location>
        <begin position="29"/>
        <end position="38"/>
    </location>
</feature>
<feature type="region of interest" description="Disordered" evidence="1">
    <location>
        <begin position="122"/>
        <end position="149"/>
    </location>
</feature>
<dbReference type="VEuPathDB" id="TriTrypDB:BSAL_85890"/>
<feature type="signal peptide" evidence="2">
    <location>
        <begin position="1"/>
        <end position="27"/>
    </location>
</feature>
<keyword evidence="2" id="KW-0732">Signal</keyword>
<organism evidence="3 4">
    <name type="scientific">Bodo saltans</name>
    <name type="common">Flagellated protozoan</name>
    <dbReference type="NCBI Taxonomy" id="75058"/>
    <lineage>
        <taxon>Eukaryota</taxon>
        <taxon>Discoba</taxon>
        <taxon>Euglenozoa</taxon>
        <taxon>Kinetoplastea</taxon>
        <taxon>Metakinetoplastina</taxon>
        <taxon>Eubodonida</taxon>
        <taxon>Bodonidae</taxon>
        <taxon>Bodo</taxon>
    </lineage>
</organism>